<reference evidence="4" key="1">
    <citation type="submission" date="2016-10" db="EMBL/GenBank/DDBJ databases">
        <authorList>
            <person name="Varghese N."/>
            <person name="Submissions S."/>
        </authorList>
    </citation>
    <scope>NUCLEOTIDE SEQUENCE [LARGE SCALE GENOMIC DNA]</scope>
    <source>
        <strain evidence="4">DSM 22427</strain>
    </source>
</reference>
<keyword evidence="2" id="KW-1133">Transmembrane helix</keyword>
<feature type="compositionally biased region" description="Acidic residues" evidence="1">
    <location>
        <begin position="265"/>
        <end position="276"/>
    </location>
</feature>
<protein>
    <submittedName>
        <fullName evidence="3">Uncharacterized protein</fullName>
    </submittedName>
</protein>
<keyword evidence="2" id="KW-0472">Membrane</keyword>
<sequence length="276" mass="31469">MPGKIFDRANTGESDPNILQTEYEGAKERLSQQQDTFKEFSREGLQMFRLLLLFVAAPTALFGALDPQTLVQVNDLVTSNYCTISGIEGCLMSMKWVSALTGSFLVLSAGMNLFAAGYEARGVHNASNPEDLHRIISNDDFEEDYWRERLKTYRERIDHNDRVIWIKESLLALGKVTLLISIFGITSVIVVTMIGSPLKIRQWLTVLLVFLFPMLLSLQKAPKRYADADAFRRYTPLYEVNYKSQPTDSEKQGDEHEEKDLEERAEVDETEIENDV</sequence>
<dbReference type="RefSeq" id="WP_139231207.1">
    <property type="nucleotide sequence ID" value="NZ_FOZS01000003.1"/>
</dbReference>
<proteinExistence type="predicted"/>
<dbReference type="EMBL" id="FOZS01000003">
    <property type="protein sequence ID" value="SFS92636.1"/>
    <property type="molecule type" value="Genomic_DNA"/>
</dbReference>
<keyword evidence="4" id="KW-1185">Reference proteome</keyword>
<feature type="transmembrane region" description="Helical" evidence="2">
    <location>
        <begin position="96"/>
        <end position="115"/>
    </location>
</feature>
<dbReference type="Proteomes" id="UP000199199">
    <property type="component" value="Unassembled WGS sequence"/>
</dbReference>
<dbReference type="AlphaFoldDB" id="A0A1I6TTX0"/>
<feature type="region of interest" description="Disordered" evidence="1">
    <location>
        <begin position="242"/>
        <end position="276"/>
    </location>
</feature>
<keyword evidence="2" id="KW-0812">Transmembrane</keyword>
<feature type="transmembrane region" description="Helical" evidence="2">
    <location>
        <begin position="170"/>
        <end position="194"/>
    </location>
</feature>
<evidence type="ECO:0000256" key="2">
    <source>
        <dbReference type="SAM" id="Phobius"/>
    </source>
</evidence>
<organism evidence="3 4">
    <name type="scientific">Halostagnicola kamekurae</name>
    <dbReference type="NCBI Taxonomy" id="619731"/>
    <lineage>
        <taxon>Archaea</taxon>
        <taxon>Methanobacteriati</taxon>
        <taxon>Methanobacteriota</taxon>
        <taxon>Stenosarchaea group</taxon>
        <taxon>Halobacteria</taxon>
        <taxon>Halobacteriales</taxon>
        <taxon>Natrialbaceae</taxon>
        <taxon>Halostagnicola</taxon>
    </lineage>
</organism>
<evidence type="ECO:0000313" key="3">
    <source>
        <dbReference type="EMBL" id="SFS92636.1"/>
    </source>
</evidence>
<feature type="compositionally biased region" description="Basic and acidic residues" evidence="1">
    <location>
        <begin position="248"/>
        <end position="264"/>
    </location>
</feature>
<dbReference type="OrthoDB" id="386267at2157"/>
<evidence type="ECO:0000256" key="1">
    <source>
        <dbReference type="SAM" id="MobiDB-lite"/>
    </source>
</evidence>
<name>A0A1I6TTX0_9EURY</name>
<accession>A0A1I6TTX0</accession>
<gene>
    <name evidence="3" type="ORF">SAMN04488556_3430</name>
</gene>
<evidence type="ECO:0000313" key="4">
    <source>
        <dbReference type="Proteomes" id="UP000199199"/>
    </source>
</evidence>
<feature type="transmembrane region" description="Helical" evidence="2">
    <location>
        <begin position="47"/>
        <end position="65"/>
    </location>
</feature>
<feature type="transmembrane region" description="Helical" evidence="2">
    <location>
        <begin position="200"/>
        <end position="218"/>
    </location>
</feature>